<dbReference type="EMBL" id="CP093351">
    <property type="protein sequence ID" value="WOH15651.1"/>
    <property type="molecule type" value="Genomic_DNA"/>
</dbReference>
<dbReference type="GO" id="GO:0005634">
    <property type="term" value="C:nucleus"/>
    <property type="evidence" value="ECO:0007669"/>
    <property type="project" value="UniProtKB-SubCell"/>
</dbReference>
<dbReference type="PANTHER" id="PTHR19321:SF0">
    <property type="entry name" value="65-KDA MICROTUBULE-ASSOCIATED PROTEIN 6"/>
    <property type="match status" value="1"/>
</dbReference>
<accession>A0A175YHT7</accession>
<comment type="subcellular location">
    <subcellularLocation>
        <location evidence="2">Cytoplasm</location>
        <location evidence="2">Cytoskeleton</location>
    </subcellularLocation>
    <subcellularLocation>
        <location evidence="1">Nucleus</location>
    </subcellularLocation>
</comment>
<dbReference type="Proteomes" id="UP000077755">
    <property type="component" value="Chromosome 9"/>
</dbReference>
<feature type="coiled-coil region" evidence="9">
    <location>
        <begin position="49"/>
        <end position="76"/>
    </location>
</feature>
<protein>
    <recommendedName>
        <fullName evidence="14">65-kDa microtubule-associated protein 6</fullName>
    </recommendedName>
</protein>
<gene>
    <name evidence="11" type="ORF">DCAR_030307</name>
    <name evidence="12" type="ORF">DCAR_0935194</name>
</gene>
<dbReference type="PANTHER" id="PTHR19321">
    <property type="entry name" value="PROTEIN REGULATOR OF CYTOKINESIS 1 PRC1-RELATED"/>
    <property type="match status" value="1"/>
</dbReference>
<dbReference type="AlphaFoldDB" id="A0A175YHT7"/>
<dbReference type="GO" id="GO:0005737">
    <property type="term" value="C:cytoplasm"/>
    <property type="evidence" value="ECO:0007669"/>
    <property type="project" value="TreeGrafter"/>
</dbReference>
<evidence type="ECO:0000256" key="2">
    <source>
        <dbReference type="ARBA" id="ARBA00004245"/>
    </source>
</evidence>
<keyword evidence="7" id="KW-0206">Cytoskeleton</keyword>
<evidence type="ECO:0000256" key="8">
    <source>
        <dbReference type="ARBA" id="ARBA00023242"/>
    </source>
</evidence>
<evidence type="ECO:0000313" key="13">
    <source>
        <dbReference type="Proteomes" id="UP000077755"/>
    </source>
</evidence>
<dbReference type="GO" id="GO:0005819">
    <property type="term" value="C:spindle"/>
    <property type="evidence" value="ECO:0007669"/>
    <property type="project" value="TreeGrafter"/>
</dbReference>
<dbReference type="FunFam" id="1.20.58.1520:FF:000002">
    <property type="entry name" value="65-kDa microtubule-associated protein 6"/>
    <property type="match status" value="1"/>
</dbReference>
<feature type="region of interest" description="Disordered" evidence="10">
    <location>
        <begin position="501"/>
        <end position="552"/>
    </location>
</feature>
<dbReference type="Gene3D" id="1.20.58.1520">
    <property type="match status" value="1"/>
</dbReference>
<dbReference type="GO" id="GO:0008017">
    <property type="term" value="F:microtubule binding"/>
    <property type="evidence" value="ECO:0007669"/>
    <property type="project" value="InterPro"/>
</dbReference>
<dbReference type="Pfam" id="PF03999">
    <property type="entry name" value="MAP65_ASE1"/>
    <property type="match status" value="1"/>
</dbReference>
<dbReference type="InterPro" id="IPR007145">
    <property type="entry name" value="MAP65_Ase1_PRC1"/>
</dbReference>
<evidence type="ECO:0000256" key="9">
    <source>
        <dbReference type="SAM" id="Coils"/>
    </source>
</evidence>
<evidence type="ECO:0000313" key="12">
    <source>
        <dbReference type="EMBL" id="WOH15651.1"/>
    </source>
</evidence>
<keyword evidence="6" id="KW-0493">Microtubule</keyword>
<dbReference type="Gramene" id="KZM82738">
    <property type="protein sequence ID" value="KZM82738"/>
    <property type="gene ID" value="DCAR_030307"/>
</dbReference>
<reference evidence="12" key="2">
    <citation type="submission" date="2022-03" db="EMBL/GenBank/DDBJ databases">
        <title>Draft title - Genomic analysis of global carrot germplasm unveils the trajectory of domestication and the origin of high carotenoid orange carrot.</title>
        <authorList>
            <person name="Iorizzo M."/>
            <person name="Ellison S."/>
            <person name="Senalik D."/>
            <person name="Macko-Podgorni A."/>
            <person name="Grzebelus D."/>
            <person name="Bostan H."/>
            <person name="Rolling W."/>
            <person name="Curaba J."/>
            <person name="Simon P."/>
        </authorList>
    </citation>
    <scope>NUCLEOTIDE SEQUENCE</scope>
    <source>
        <tissue evidence="12">Leaf</tissue>
    </source>
</reference>
<evidence type="ECO:0000313" key="11">
    <source>
        <dbReference type="EMBL" id="KZM82738.1"/>
    </source>
</evidence>
<dbReference type="GO" id="GO:0000226">
    <property type="term" value="P:microtubule cytoskeleton organization"/>
    <property type="evidence" value="ECO:0007669"/>
    <property type="project" value="InterPro"/>
</dbReference>
<evidence type="ECO:0000256" key="7">
    <source>
        <dbReference type="ARBA" id="ARBA00023212"/>
    </source>
</evidence>
<organism evidence="11">
    <name type="scientific">Daucus carota subsp. sativus</name>
    <name type="common">Carrot</name>
    <dbReference type="NCBI Taxonomy" id="79200"/>
    <lineage>
        <taxon>Eukaryota</taxon>
        <taxon>Viridiplantae</taxon>
        <taxon>Streptophyta</taxon>
        <taxon>Embryophyta</taxon>
        <taxon>Tracheophyta</taxon>
        <taxon>Spermatophyta</taxon>
        <taxon>Magnoliopsida</taxon>
        <taxon>eudicotyledons</taxon>
        <taxon>Gunneridae</taxon>
        <taxon>Pentapetalae</taxon>
        <taxon>asterids</taxon>
        <taxon>campanulids</taxon>
        <taxon>Apiales</taxon>
        <taxon>Apiaceae</taxon>
        <taxon>Apioideae</taxon>
        <taxon>Scandiceae</taxon>
        <taxon>Daucinae</taxon>
        <taxon>Daucus</taxon>
        <taxon>Daucus sect. Daucus</taxon>
    </lineage>
</organism>
<evidence type="ECO:0000256" key="4">
    <source>
        <dbReference type="ARBA" id="ARBA00022490"/>
    </source>
</evidence>
<dbReference type="GO" id="GO:0005874">
    <property type="term" value="C:microtubule"/>
    <property type="evidence" value="ECO:0007669"/>
    <property type="project" value="UniProtKB-KW"/>
</dbReference>
<dbReference type="EMBL" id="LNRQ01000009">
    <property type="protein sequence ID" value="KZM82738.1"/>
    <property type="molecule type" value="Genomic_DNA"/>
</dbReference>
<evidence type="ECO:0000256" key="3">
    <source>
        <dbReference type="ARBA" id="ARBA00006187"/>
    </source>
</evidence>
<sequence length="593" mass="67079">MLAVGTTYGGFTSSSCTSLIRELQQIWSDIGETEADKESMLVDLERECLEIYRRKLEEAANTKARLHQSVATKEAELATLVAALGELNISTKKKKATTLKDQLMLISPIVEDLKLKKEERLKQFSNMKTQIDRITAEISGYSNLANSGLTLDMEEQDLSLRKLNEYQTCLRAIQKEKSERLQKIMEYVNEVHILCGVLKIDFSRTVKDVHPSLHTTSLDQSRSISDSTLEGLEQAILKLKTERKVRFQKLKDIVAAVSELWNLMDSTREEKHKFAKIISISSETEFVEPDSLSMEIIEQASAEVERLTKLKASRMKELVVKKRSELEDICRKTHIVPDSNTDADKSLVMIDSGLVDPCELLTSIEGQIDKAKVEALSRKGIIDRIERWLSACEEENWLEDYNLDHSRYSAGRGAHINLKRAERARITVTKIPAMVDNLITKSLTWESERRKQFLYDGSRLVSILNDYKVTRQQKEAAKKQYRDQKKLQDLLLIEKESLYGSTPNPRRSLSFRKSNGYHANGNGSMTPAPRRSSVGCATPGLQTPRSYSGRHIGPFTEMRRLSTGPLNFVATGKEDIISFSSVCGSEPESPHQG</sequence>
<evidence type="ECO:0000256" key="1">
    <source>
        <dbReference type="ARBA" id="ARBA00004123"/>
    </source>
</evidence>
<name>A0A175YHT7_DAUCS</name>
<reference evidence="11" key="1">
    <citation type="journal article" date="2016" name="Nat. Genet.">
        <title>A high-quality carrot genome assembly provides new insights into carotenoid accumulation and asterid genome evolution.</title>
        <authorList>
            <person name="Iorizzo M."/>
            <person name="Ellison S."/>
            <person name="Senalik D."/>
            <person name="Zeng P."/>
            <person name="Satapoomin P."/>
            <person name="Huang J."/>
            <person name="Bowman M."/>
            <person name="Iovene M."/>
            <person name="Sanseverino W."/>
            <person name="Cavagnaro P."/>
            <person name="Yildiz M."/>
            <person name="Macko-Podgorni A."/>
            <person name="Moranska E."/>
            <person name="Grzebelus E."/>
            <person name="Grzebelus D."/>
            <person name="Ashrafi H."/>
            <person name="Zheng Z."/>
            <person name="Cheng S."/>
            <person name="Spooner D."/>
            <person name="Van Deynze A."/>
            <person name="Simon P."/>
        </authorList>
    </citation>
    <scope>NUCLEOTIDE SEQUENCE [LARGE SCALE GENOMIC DNA]</scope>
    <source>
        <tissue evidence="11">Leaf</tissue>
    </source>
</reference>
<keyword evidence="8" id="KW-0539">Nucleus</keyword>
<dbReference type="OMA" id="HTSSTCH"/>
<keyword evidence="13" id="KW-1185">Reference proteome</keyword>
<feature type="compositionally biased region" description="Polar residues" evidence="10">
    <location>
        <begin position="501"/>
        <end position="513"/>
    </location>
</feature>
<proteinExistence type="inferred from homology"/>
<evidence type="ECO:0000256" key="5">
    <source>
        <dbReference type="ARBA" id="ARBA00022553"/>
    </source>
</evidence>
<keyword evidence="5" id="KW-0597">Phosphoprotein</keyword>
<comment type="similarity">
    <text evidence="3">Belongs to the MAP65/ASE1 family.</text>
</comment>
<dbReference type="STRING" id="79200.A0A175YHT7"/>
<keyword evidence="4" id="KW-0963">Cytoplasm</keyword>
<evidence type="ECO:0000256" key="10">
    <source>
        <dbReference type="SAM" id="MobiDB-lite"/>
    </source>
</evidence>
<evidence type="ECO:0008006" key="14">
    <source>
        <dbReference type="Google" id="ProtNLM"/>
    </source>
</evidence>
<evidence type="ECO:0000256" key="6">
    <source>
        <dbReference type="ARBA" id="ARBA00022701"/>
    </source>
</evidence>
<keyword evidence="9" id="KW-0175">Coiled coil</keyword>